<keyword evidence="2" id="KW-0418">Kinase</keyword>
<dbReference type="KEGG" id="cqu:CpipJ_CPIJ009544"/>
<proteinExistence type="predicted"/>
<dbReference type="EnsemblMetazoa" id="CPIJ009544-RA">
    <property type="protein sequence ID" value="CPIJ009544-PA"/>
    <property type="gene ID" value="CPIJ009544"/>
</dbReference>
<reference evidence="3" key="2">
    <citation type="submission" date="2020-05" db="UniProtKB">
        <authorList>
            <consortium name="EnsemblMetazoa"/>
        </authorList>
    </citation>
    <scope>IDENTIFICATION</scope>
    <source>
        <strain evidence="3">JHB</strain>
    </source>
</reference>
<keyword evidence="4" id="KW-1185">Reference proteome</keyword>
<feature type="region of interest" description="Disordered" evidence="1">
    <location>
        <begin position="1"/>
        <end position="22"/>
    </location>
</feature>
<gene>
    <name evidence="3" type="primary">6041816</name>
    <name evidence="2" type="ORF">CpipJ_CPIJ009544</name>
</gene>
<accession>B0WQP5</accession>
<dbReference type="Proteomes" id="UP000002320">
    <property type="component" value="Unassembled WGS sequence"/>
</dbReference>
<dbReference type="VEuPathDB" id="VectorBase:CQUJHB016569"/>
<dbReference type="InParanoid" id="B0WQP5"/>
<dbReference type="EMBL" id="DS232043">
    <property type="protein sequence ID" value="EDS32964.1"/>
    <property type="molecule type" value="Genomic_DNA"/>
</dbReference>
<protein>
    <submittedName>
        <fullName evidence="2">Nuclear body associated kinase</fullName>
    </submittedName>
</protein>
<name>B0WQP5_CULQU</name>
<dbReference type="OrthoDB" id="10030361at2759"/>
<dbReference type="VEuPathDB" id="VectorBase:CQUJHB012653"/>
<dbReference type="STRING" id="7176.B0WQP5"/>
<organism>
    <name type="scientific">Culex quinquefasciatus</name>
    <name type="common">Southern house mosquito</name>
    <name type="synonym">Culex pungens</name>
    <dbReference type="NCBI Taxonomy" id="7176"/>
    <lineage>
        <taxon>Eukaryota</taxon>
        <taxon>Metazoa</taxon>
        <taxon>Ecdysozoa</taxon>
        <taxon>Arthropoda</taxon>
        <taxon>Hexapoda</taxon>
        <taxon>Insecta</taxon>
        <taxon>Pterygota</taxon>
        <taxon>Neoptera</taxon>
        <taxon>Endopterygota</taxon>
        <taxon>Diptera</taxon>
        <taxon>Nematocera</taxon>
        <taxon>Culicoidea</taxon>
        <taxon>Culicidae</taxon>
        <taxon>Culicinae</taxon>
        <taxon>Culicini</taxon>
        <taxon>Culex</taxon>
        <taxon>Culex</taxon>
    </lineage>
</organism>
<dbReference type="VEuPathDB" id="VectorBase:CPIJ009544"/>
<evidence type="ECO:0000313" key="3">
    <source>
        <dbReference type="EnsemblMetazoa" id="CPIJ009544-PA"/>
    </source>
</evidence>
<evidence type="ECO:0000313" key="2">
    <source>
        <dbReference type="EMBL" id="EDS32964.1"/>
    </source>
</evidence>
<evidence type="ECO:0000256" key="1">
    <source>
        <dbReference type="SAM" id="MobiDB-lite"/>
    </source>
</evidence>
<dbReference type="GO" id="GO:0016301">
    <property type="term" value="F:kinase activity"/>
    <property type="evidence" value="ECO:0007669"/>
    <property type="project" value="UniProtKB-KW"/>
</dbReference>
<reference evidence="2" key="1">
    <citation type="submission" date="2007-03" db="EMBL/GenBank/DDBJ databases">
        <title>Annotation of Culex pipiens quinquefasciatus.</title>
        <authorList>
            <consortium name="The Broad Institute Genome Sequencing Platform"/>
            <person name="Atkinson P.W."/>
            <person name="Hemingway J."/>
            <person name="Christensen B.M."/>
            <person name="Higgs S."/>
            <person name="Kodira C."/>
            <person name="Hannick L."/>
            <person name="Megy K."/>
            <person name="O'Leary S."/>
            <person name="Pearson M."/>
            <person name="Haas B.J."/>
            <person name="Mauceli E."/>
            <person name="Wortman J.R."/>
            <person name="Lee N.H."/>
            <person name="Guigo R."/>
            <person name="Stanke M."/>
            <person name="Alvarado L."/>
            <person name="Amedeo P."/>
            <person name="Antoine C.H."/>
            <person name="Arensburger P."/>
            <person name="Bidwell S.L."/>
            <person name="Crawford M."/>
            <person name="Camaro F."/>
            <person name="Devon K."/>
            <person name="Engels R."/>
            <person name="Hammond M."/>
            <person name="Howarth C."/>
            <person name="Koehrsen M."/>
            <person name="Lawson D."/>
            <person name="Montgomery P."/>
            <person name="Nene V."/>
            <person name="Nusbaum C."/>
            <person name="Puiu D."/>
            <person name="Romero-Severson J."/>
            <person name="Severson D.W."/>
            <person name="Shumway M."/>
            <person name="Sisk P."/>
            <person name="Stolte C."/>
            <person name="Zeng Q."/>
            <person name="Eisenstadt E."/>
            <person name="Fraser-Liggett C."/>
            <person name="Strausberg R."/>
            <person name="Galagan J."/>
            <person name="Birren B."/>
            <person name="Collins F.H."/>
        </authorList>
    </citation>
    <scope>NUCLEOTIDE SEQUENCE [LARGE SCALE GENOMIC DNA]</scope>
    <source>
        <strain evidence="2">JHB</strain>
    </source>
</reference>
<dbReference type="AlphaFoldDB" id="B0WQP5"/>
<feature type="compositionally biased region" description="Polar residues" evidence="1">
    <location>
        <begin position="384"/>
        <end position="393"/>
    </location>
</feature>
<feature type="region of interest" description="Disordered" evidence="1">
    <location>
        <begin position="383"/>
        <end position="402"/>
    </location>
</feature>
<dbReference type="HOGENOM" id="CLU_685617_0_0_1"/>
<evidence type="ECO:0000313" key="4">
    <source>
        <dbReference type="Proteomes" id="UP000002320"/>
    </source>
</evidence>
<sequence>MVEHKHVVGRHASPPTPERGLHWKETSTWCTVRINPRKEQPKEVNGNRRTTGLGTDEIPEAADRLQHKPSRRFGKQYKLTPESQIKYNEATNIHGSDQRVYRQLPPNLPTDSEGVQLLAEKSDWREFIDLLKRCLRSNKSTGEAMNRSFASFAHLVDYAHRINVNASLCQIVRERGPIHDNHIYQIYRGRNFAGQVSDGRPEAFQHQVMSSILFLPGYQTIFCPTTHVIVFGMSMKPPDAGSPQQHVKVPVLRSWPQQTGPHSLIVDSVSSLNVKEIYPKPHHNIQTRHEQKKDSPVQLKIRTHQIQVKKISPTRLVRGSVLVSKADERGGEIRTDNDNDCVENCEEAAKPCHGGRVFFEDVENAELNYRCNKVVIEKAAPKTVETTKASQAQRDPDFLDKD</sequence>
<dbReference type="eggNOG" id="KOG0667">
    <property type="taxonomic scope" value="Eukaryota"/>
</dbReference>
<keyword evidence="2" id="KW-0808">Transferase</keyword>